<organism evidence="2 3">
    <name type="scientific">Penicillium camemberti (strain FM 013)</name>
    <dbReference type="NCBI Taxonomy" id="1429867"/>
    <lineage>
        <taxon>Eukaryota</taxon>
        <taxon>Fungi</taxon>
        <taxon>Dikarya</taxon>
        <taxon>Ascomycota</taxon>
        <taxon>Pezizomycotina</taxon>
        <taxon>Eurotiomycetes</taxon>
        <taxon>Eurotiomycetidae</taxon>
        <taxon>Eurotiales</taxon>
        <taxon>Aspergillaceae</taxon>
        <taxon>Penicillium</taxon>
    </lineage>
</organism>
<sequence length="488" mass="54283">MFMPVAGLGGPQRPPDLGSPPRAVGQGFKGAGMTPLINLDFSGAEFLFIPIKNSNDRTTKRLARSHAVACGLRNKRKLQQSSGRNFHVLCPANNKGQSASKAKQDEALIAPPSIARQASGNHPMSDNGSQNTEKFRQPTEPVFSVADELVLQNFRSVLRKGLDDNALLSAVMLTFLFTVTAGMTSWECLEYQNKALSSIRQRMSSPDKAATESTIGAILLLAGIEARLGMPRQVQLHMGAIQLILDVCQRKRVYLSDDIKRAIFWSDLNGSVVTGSSRVVDHTTFSELQWKRDTSHPGFFILPPGFQSRSYLLGQDFVEILKDVFALQCIRDTKILNKEEAMPMAHIDNHQASIQSRLVSLPVYSPISECCHQAAYLCSTMLRCKIWRTSTIPSHLSLQLLRKIQSAINSPVWDDSLDLLAWLLHIGGAFAPAGSIRQGYVQLLHLNHSRLRSLYTSWPELILILKQFIWSDNAFLSQVKAFWEENSL</sequence>
<dbReference type="AlphaFoldDB" id="A0A0G4P625"/>
<feature type="region of interest" description="Disordered" evidence="1">
    <location>
        <begin position="1"/>
        <end position="25"/>
    </location>
</feature>
<name>A0A0G4P625_PENC3</name>
<dbReference type="STRING" id="1429867.A0A0G4P625"/>
<proteinExistence type="predicted"/>
<keyword evidence="3" id="KW-1185">Reference proteome</keyword>
<dbReference type="PANTHER" id="PTHR37540:SF5">
    <property type="entry name" value="TRANSCRIPTION FACTOR DOMAIN-CONTAINING PROTEIN"/>
    <property type="match status" value="1"/>
</dbReference>
<evidence type="ECO:0000313" key="2">
    <source>
        <dbReference type="EMBL" id="CRL21752.1"/>
    </source>
</evidence>
<evidence type="ECO:0000256" key="1">
    <source>
        <dbReference type="SAM" id="MobiDB-lite"/>
    </source>
</evidence>
<feature type="region of interest" description="Disordered" evidence="1">
    <location>
        <begin position="113"/>
        <end position="136"/>
    </location>
</feature>
<gene>
    <name evidence="2" type="ORF">PCAMFM013_S006g000292</name>
</gene>
<evidence type="ECO:0000313" key="3">
    <source>
        <dbReference type="Proteomes" id="UP000053732"/>
    </source>
</evidence>
<protein>
    <submittedName>
        <fullName evidence="2">Str. FM013</fullName>
    </submittedName>
</protein>
<accession>A0A0G4P625</accession>
<dbReference type="Proteomes" id="UP000053732">
    <property type="component" value="Unassembled WGS sequence"/>
</dbReference>
<feature type="compositionally biased region" description="Polar residues" evidence="1">
    <location>
        <begin position="116"/>
        <end position="132"/>
    </location>
</feature>
<dbReference type="EMBL" id="HG793139">
    <property type="protein sequence ID" value="CRL21752.1"/>
    <property type="molecule type" value="Genomic_DNA"/>
</dbReference>
<reference evidence="2 3" key="1">
    <citation type="journal article" date="2014" name="Nat. Commun.">
        <title>Multiple recent horizontal transfers of a large genomic region in cheese making fungi.</title>
        <authorList>
            <person name="Cheeseman K."/>
            <person name="Ropars J."/>
            <person name="Renault P."/>
            <person name="Dupont J."/>
            <person name="Gouzy J."/>
            <person name="Branca A."/>
            <person name="Abraham A.L."/>
            <person name="Ceppi M."/>
            <person name="Conseiller E."/>
            <person name="Debuchy R."/>
            <person name="Malagnac F."/>
            <person name="Goarin A."/>
            <person name="Silar P."/>
            <person name="Lacoste S."/>
            <person name="Sallet E."/>
            <person name="Bensimon A."/>
            <person name="Giraud T."/>
            <person name="Brygoo Y."/>
        </authorList>
    </citation>
    <scope>NUCLEOTIDE SEQUENCE [LARGE SCALE GENOMIC DNA]</scope>
    <source>
        <strain evidence="3">FM 013</strain>
    </source>
</reference>
<dbReference type="PANTHER" id="PTHR37540">
    <property type="entry name" value="TRANSCRIPTION FACTOR (ACR-2), PUTATIVE-RELATED-RELATED"/>
    <property type="match status" value="1"/>
</dbReference>